<sequence length="712" mass="80682">MNPFTTLSANEVLQQYFGYSDFRGNQQAIIQSVLDKNDTIVLMPTGGGKSVCYQVPAMVLDGLTVVISPLISLMKDQVDALNSNGIPAAFLNSSQGISEQRHISSEIQAGKIKLLYIAPERLFRGAYPLVDFLKSINLSLIAVDEAHCISQWGHDFRPEYLKVGDLRKELLDVPFIALTATADKLTRQDIAEKLFFKSPKWVVSSFDRSNITYRVTAKRQAMEKLLEFLDFHQKDSGIIYCLSRKNVEETAIKLQEAGLSALPYHAGLSREDREKNQELFIKDEVKIMVATIAFGMGIDKSNVRYVVHMNMPQNIEGYYQETGRAGRDGLPSDALLFFSSGDAITLGRMLEQSENHEFSEIMQQKLDKMKDFCQSRICRRKYLLNYFGESHAGNCGNCDICFQKGNLQDMTVPAQMLLSSVVRLGENFGLGYVILVLRGSKSSKVQDAHQELSVYGIGKDRAEDFWKRLGDKLLQEGYLTEAGSQFPTLKLTTFAWEKLKSKDKILLPMEEVSLPVSETKASHNEALLDELKRLRFQIAQKQNVPPYVVFADSSLVEMATYFPIDDISFLTISGVGQVKANSYGEDFMKLIREFVKENNIEPIQKRTSLKPKSTKDNQSENLTYKLFQDGKNIYQIAQERNMSPNTVEEHLSNLVRKGMVDPEVFLPKDDMLNIRLAYRRQGSGFLKPLKEHFGDRYSYFQLKVALAEEREG</sequence>
<dbReference type="InterPro" id="IPR027417">
    <property type="entry name" value="P-loop_NTPase"/>
</dbReference>
<dbReference type="Pfam" id="PF00270">
    <property type="entry name" value="DEAD"/>
    <property type="match status" value="1"/>
</dbReference>
<dbReference type="Gene3D" id="3.40.50.300">
    <property type="entry name" value="P-loop containing nucleotide triphosphate hydrolases"/>
    <property type="match status" value="2"/>
</dbReference>
<dbReference type="CDD" id="cd17920">
    <property type="entry name" value="DEXHc_RecQ"/>
    <property type="match status" value="1"/>
</dbReference>
<dbReference type="GO" id="GO:0009432">
    <property type="term" value="P:SOS response"/>
    <property type="evidence" value="ECO:0007669"/>
    <property type="project" value="UniProtKB-UniRule"/>
</dbReference>
<dbReference type="GO" id="GO:0006355">
    <property type="term" value="P:regulation of DNA-templated transcription"/>
    <property type="evidence" value="ECO:0007669"/>
    <property type="project" value="InterPro"/>
</dbReference>
<name>A0A1W2H4X7_9BACT</name>
<dbReference type="PROSITE" id="PS50967">
    <property type="entry name" value="HRDC"/>
    <property type="match status" value="1"/>
</dbReference>
<dbReference type="InterPro" id="IPR002121">
    <property type="entry name" value="HRDC_dom"/>
</dbReference>
<evidence type="ECO:0000313" key="21">
    <source>
        <dbReference type="Proteomes" id="UP000192333"/>
    </source>
</evidence>
<dbReference type="GO" id="GO:0006281">
    <property type="term" value="P:DNA repair"/>
    <property type="evidence" value="ECO:0007669"/>
    <property type="project" value="UniProtKB-KW"/>
</dbReference>
<keyword evidence="9" id="KW-0862">Zinc</keyword>
<dbReference type="Proteomes" id="UP000192333">
    <property type="component" value="Chromosome I"/>
</dbReference>
<feature type="domain" description="Helicase ATP-binding" evidence="18">
    <location>
        <begin position="30"/>
        <end position="200"/>
    </location>
</feature>
<dbReference type="GO" id="GO:0016787">
    <property type="term" value="F:hydrolase activity"/>
    <property type="evidence" value="ECO:0007669"/>
    <property type="project" value="UniProtKB-KW"/>
</dbReference>
<evidence type="ECO:0000256" key="10">
    <source>
        <dbReference type="ARBA" id="ARBA00022840"/>
    </source>
</evidence>
<evidence type="ECO:0000256" key="13">
    <source>
        <dbReference type="ARBA" id="ARBA00023204"/>
    </source>
</evidence>
<dbReference type="SMART" id="SM00487">
    <property type="entry name" value="DEXDc"/>
    <property type="match status" value="1"/>
</dbReference>
<dbReference type="CDD" id="cd18794">
    <property type="entry name" value="SF2_C_RecQ"/>
    <property type="match status" value="1"/>
</dbReference>
<keyword evidence="21" id="KW-1185">Reference proteome</keyword>
<keyword evidence="12" id="KW-0233">DNA recombination</keyword>
<dbReference type="InterPro" id="IPR010997">
    <property type="entry name" value="HRDC-like_sf"/>
</dbReference>
<protein>
    <recommendedName>
        <fullName evidence="16">DNA helicase RecQ</fullName>
        <ecNumber evidence="16">5.6.2.4</ecNumber>
    </recommendedName>
</protein>
<comment type="catalytic activity">
    <reaction evidence="15">
        <text>Couples ATP hydrolysis with the unwinding of duplex DNA by translocating in the 3'-5' direction.</text>
        <dbReference type="EC" id="5.6.2.4"/>
    </reaction>
</comment>
<dbReference type="InterPro" id="IPR016032">
    <property type="entry name" value="Sig_transdc_resp-reg_C-effctor"/>
</dbReference>
<dbReference type="Pfam" id="PF00570">
    <property type="entry name" value="HRDC"/>
    <property type="match status" value="1"/>
</dbReference>
<dbReference type="NCBIfam" id="TIGR01389">
    <property type="entry name" value="recQ"/>
    <property type="match status" value="1"/>
</dbReference>
<dbReference type="InterPro" id="IPR014001">
    <property type="entry name" value="Helicase_ATP-bd"/>
</dbReference>
<keyword evidence="8 20" id="KW-0347">Helicase</keyword>
<feature type="domain" description="Helicase C-terminal" evidence="19">
    <location>
        <begin position="221"/>
        <end position="370"/>
    </location>
</feature>
<evidence type="ECO:0000256" key="12">
    <source>
        <dbReference type="ARBA" id="ARBA00023172"/>
    </source>
</evidence>
<keyword evidence="14" id="KW-0413">Isomerase</keyword>
<evidence type="ECO:0000256" key="3">
    <source>
        <dbReference type="ARBA" id="ARBA00005446"/>
    </source>
</evidence>
<keyword evidence="6" id="KW-0227">DNA damage</keyword>
<dbReference type="PROSITE" id="PS51194">
    <property type="entry name" value="HELICASE_CTER"/>
    <property type="match status" value="1"/>
</dbReference>
<dbReference type="InterPro" id="IPR006293">
    <property type="entry name" value="DNA_helicase_ATP-dep_RecQ_bac"/>
</dbReference>
<evidence type="ECO:0000256" key="14">
    <source>
        <dbReference type="ARBA" id="ARBA00023235"/>
    </source>
</evidence>
<dbReference type="Gene3D" id="1.10.150.80">
    <property type="entry name" value="HRDC domain"/>
    <property type="match status" value="1"/>
</dbReference>
<comment type="cofactor">
    <cofactor evidence="2">
        <name>Zn(2+)</name>
        <dbReference type="ChEBI" id="CHEBI:29105"/>
    </cofactor>
</comment>
<dbReference type="GO" id="GO:0046872">
    <property type="term" value="F:metal ion binding"/>
    <property type="evidence" value="ECO:0007669"/>
    <property type="project" value="UniProtKB-KW"/>
</dbReference>
<dbReference type="SMART" id="SM00341">
    <property type="entry name" value="HRDC"/>
    <property type="match status" value="1"/>
</dbReference>
<keyword evidence="10" id="KW-0067">ATP-binding</keyword>
<dbReference type="InterPro" id="IPR004589">
    <property type="entry name" value="DNA_helicase_ATP-dep_RecQ"/>
</dbReference>
<keyword evidence="7" id="KW-0378">Hydrolase</keyword>
<dbReference type="GO" id="GO:0009378">
    <property type="term" value="F:four-way junction helicase activity"/>
    <property type="evidence" value="ECO:0007669"/>
    <property type="project" value="TreeGrafter"/>
</dbReference>
<proteinExistence type="inferred from homology"/>
<dbReference type="GO" id="GO:0043590">
    <property type="term" value="C:bacterial nucleoid"/>
    <property type="evidence" value="ECO:0007669"/>
    <property type="project" value="TreeGrafter"/>
</dbReference>
<evidence type="ECO:0000256" key="1">
    <source>
        <dbReference type="ARBA" id="ARBA00001946"/>
    </source>
</evidence>
<dbReference type="RefSeq" id="WP_084120550.1">
    <property type="nucleotide sequence ID" value="NZ_LT838813.1"/>
</dbReference>
<dbReference type="SUPFAM" id="SSF46785">
    <property type="entry name" value="Winged helix' DNA-binding domain"/>
    <property type="match status" value="1"/>
</dbReference>
<dbReference type="InterPro" id="IPR001650">
    <property type="entry name" value="Helicase_C-like"/>
</dbReference>
<evidence type="ECO:0000259" key="17">
    <source>
        <dbReference type="PROSITE" id="PS50967"/>
    </source>
</evidence>
<evidence type="ECO:0000256" key="5">
    <source>
        <dbReference type="ARBA" id="ARBA00022741"/>
    </source>
</evidence>
<dbReference type="GO" id="GO:0043138">
    <property type="term" value="F:3'-5' DNA helicase activity"/>
    <property type="evidence" value="ECO:0007669"/>
    <property type="project" value="UniProtKB-EC"/>
</dbReference>
<dbReference type="EMBL" id="LT838813">
    <property type="protein sequence ID" value="SMD43672.1"/>
    <property type="molecule type" value="Genomic_DNA"/>
</dbReference>
<dbReference type="Gene3D" id="1.10.10.10">
    <property type="entry name" value="Winged helix-like DNA-binding domain superfamily/Winged helix DNA-binding domain"/>
    <property type="match status" value="2"/>
</dbReference>
<dbReference type="OrthoDB" id="9763310at2"/>
<reference evidence="21" key="1">
    <citation type="submission" date="2017-04" db="EMBL/GenBank/DDBJ databases">
        <authorList>
            <person name="Varghese N."/>
            <person name="Submissions S."/>
        </authorList>
    </citation>
    <scope>NUCLEOTIDE SEQUENCE [LARGE SCALE GENOMIC DNA]</scope>
    <source>
        <strain evidence="21">DSM 16537</strain>
    </source>
</reference>
<dbReference type="EC" id="5.6.2.4" evidence="16"/>
<evidence type="ECO:0000313" key="20">
    <source>
        <dbReference type="EMBL" id="SMD43672.1"/>
    </source>
</evidence>
<dbReference type="GO" id="GO:0005524">
    <property type="term" value="F:ATP binding"/>
    <property type="evidence" value="ECO:0007669"/>
    <property type="project" value="UniProtKB-KW"/>
</dbReference>
<evidence type="ECO:0000256" key="15">
    <source>
        <dbReference type="ARBA" id="ARBA00034617"/>
    </source>
</evidence>
<keyword evidence="5" id="KW-0547">Nucleotide-binding</keyword>
<gene>
    <name evidence="20" type="ORF">SAMN00777080_2279</name>
</gene>
<dbReference type="InterPro" id="IPR036390">
    <property type="entry name" value="WH_DNA-bd_sf"/>
</dbReference>
<evidence type="ECO:0000256" key="4">
    <source>
        <dbReference type="ARBA" id="ARBA00022723"/>
    </source>
</evidence>
<dbReference type="PROSITE" id="PS51192">
    <property type="entry name" value="HELICASE_ATP_BIND_1"/>
    <property type="match status" value="1"/>
</dbReference>
<dbReference type="AlphaFoldDB" id="A0A1W2H4X7"/>
<dbReference type="PANTHER" id="PTHR13710">
    <property type="entry name" value="DNA HELICASE RECQ FAMILY MEMBER"/>
    <property type="match status" value="1"/>
</dbReference>
<evidence type="ECO:0000256" key="2">
    <source>
        <dbReference type="ARBA" id="ARBA00001947"/>
    </source>
</evidence>
<dbReference type="GO" id="GO:0005737">
    <property type="term" value="C:cytoplasm"/>
    <property type="evidence" value="ECO:0007669"/>
    <property type="project" value="TreeGrafter"/>
</dbReference>
<dbReference type="SMART" id="SM00490">
    <property type="entry name" value="HELICc"/>
    <property type="match status" value="1"/>
</dbReference>
<dbReference type="GO" id="GO:0030894">
    <property type="term" value="C:replisome"/>
    <property type="evidence" value="ECO:0007669"/>
    <property type="project" value="TreeGrafter"/>
</dbReference>
<dbReference type="GO" id="GO:0003677">
    <property type="term" value="F:DNA binding"/>
    <property type="evidence" value="ECO:0007669"/>
    <property type="project" value="UniProtKB-KW"/>
</dbReference>
<accession>A0A1W2H4X7</accession>
<dbReference type="GO" id="GO:0006310">
    <property type="term" value="P:DNA recombination"/>
    <property type="evidence" value="ECO:0007669"/>
    <property type="project" value="UniProtKB-UniRule"/>
</dbReference>
<dbReference type="Pfam" id="PF09382">
    <property type="entry name" value="RQC"/>
    <property type="match status" value="1"/>
</dbReference>
<dbReference type="InterPro" id="IPR044876">
    <property type="entry name" value="HRDC_dom_sf"/>
</dbReference>
<evidence type="ECO:0000259" key="18">
    <source>
        <dbReference type="PROSITE" id="PS51192"/>
    </source>
</evidence>
<dbReference type="FunFam" id="3.40.50.300:FF:000296">
    <property type="entry name" value="ATP-dependent DNA helicase RecQ"/>
    <property type="match status" value="1"/>
</dbReference>
<dbReference type="Pfam" id="PF00271">
    <property type="entry name" value="Helicase_C"/>
    <property type="match status" value="1"/>
</dbReference>
<evidence type="ECO:0000256" key="9">
    <source>
        <dbReference type="ARBA" id="ARBA00022833"/>
    </source>
</evidence>
<keyword evidence="13" id="KW-0234">DNA repair</keyword>
<dbReference type="InterPro" id="IPR032284">
    <property type="entry name" value="RecQ_Zn-bd"/>
</dbReference>
<dbReference type="STRING" id="758820.SAMN00777080_2279"/>
<dbReference type="SUPFAM" id="SSF52540">
    <property type="entry name" value="P-loop containing nucleoside triphosphate hydrolases"/>
    <property type="match status" value="2"/>
</dbReference>
<dbReference type="InterPro" id="IPR036388">
    <property type="entry name" value="WH-like_DNA-bd_sf"/>
</dbReference>
<dbReference type="SMART" id="SM00956">
    <property type="entry name" value="RQC"/>
    <property type="match status" value="1"/>
</dbReference>
<comment type="similarity">
    <text evidence="3">Belongs to the helicase family. RecQ subfamily.</text>
</comment>
<dbReference type="Pfam" id="PF14493">
    <property type="entry name" value="HTH_40"/>
    <property type="match status" value="1"/>
</dbReference>
<evidence type="ECO:0000256" key="7">
    <source>
        <dbReference type="ARBA" id="ARBA00022801"/>
    </source>
</evidence>
<keyword evidence="4" id="KW-0479">Metal-binding</keyword>
<dbReference type="InterPro" id="IPR011545">
    <property type="entry name" value="DEAD/DEAH_box_helicase_dom"/>
</dbReference>
<organism evidence="20 21">
    <name type="scientific">Aquiflexum balticum DSM 16537</name>
    <dbReference type="NCBI Taxonomy" id="758820"/>
    <lineage>
        <taxon>Bacteria</taxon>
        <taxon>Pseudomonadati</taxon>
        <taxon>Bacteroidota</taxon>
        <taxon>Cytophagia</taxon>
        <taxon>Cytophagales</taxon>
        <taxon>Cyclobacteriaceae</taxon>
        <taxon>Aquiflexum</taxon>
    </lineage>
</organism>
<evidence type="ECO:0000256" key="8">
    <source>
        <dbReference type="ARBA" id="ARBA00022806"/>
    </source>
</evidence>
<keyword evidence="11" id="KW-0238">DNA-binding</keyword>
<dbReference type="FunFam" id="3.40.50.300:FF:000156">
    <property type="entry name" value="ATP-dependent DNA helicase recQ"/>
    <property type="match status" value="1"/>
</dbReference>
<evidence type="ECO:0000256" key="11">
    <source>
        <dbReference type="ARBA" id="ARBA00023125"/>
    </source>
</evidence>
<dbReference type="GO" id="GO:0006260">
    <property type="term" value="P:DNA replication"/>
    <property type="evidence" value="ECO:0007669"/>
    <property type="project" value="InterPro"/>
</dbReference>
<evidence type="ECO:0000256" key="6">
    <source>
        <dbReference type="ARBA" id="ARBA00022763"/>
    </source>
</evidence>
<dbReference type="SUPFAM" id="SSF46894">
    <property type="entry name" value="C-terminal effector domain of the bipartite response regulators"/>
    <property type="match status" value="1"/>
</dbReference>
<dbReference type="InterPro" id="IPR029491">
    <property type="entry name" value="Helicase_HTH"/>
</dbReference>
<comment type="cofactor">
    <cofactor evidence="1">
        <name>Mg(2+)</name>
        <dbReference type="ChEBI" id="CHEBI:18420"/>
    </cofactor>
</comment>
<feature type="domain" description="HRDC" evidence="17">
    <location>
        <begin position="521"/>
        <end position="601"/>
    </location>
</feature>
<dbReference type="SUPFAM" id="SSF47819">
    <property type="entry name" value="HRDC-like"/>
    <property type="match status" value="1"/>
</dbReference>
<dbReference type="Pfam" id="PF16124">
    <property type="entry name" value="RecQ_Zn_bind"/>
    <property type="match status" value="1"/>
</dbReference>
<dbReference type="InterPro" id="IPR018982">
    <property type="entry name" value="RQC_domain"/>
</dbReference>
<evidence type="ECO:0000256" key="16">
    <source>
        <dbReference type="NCBIfam" id="TIGR01389"/>
    </source>
</evidence>
<dbReference type="NCBIfam" id="TIGR00614">
    <property type="entry name" value="recQ_fam"/>
    <property type="match status" value="1"/>
</dbReference>
<evidence type="ECO:0000259" key="19">
    <source>
        <dbReference type="PROSITE" id="PS51194"/>
    </source>
</evidence>
<dbReference type="PANTHER" id="PTHR13710:SF105">
    <property type="entry name" value="ATP-DEPENDENT DNA HELICASE Q1"/>
    <property type="match status" value="1"/>
</dbReference>